<evidence type="ECO:0000313" key="3">
    <source>
        <dbReference type="Proteomes" id="UP001145742"/>
    </source>
</evidence>
<keyword evidence="3" id="KW-1185">Reference proteome</keyword>
<protein>
    <submittedName>
        <fullName evidence="2">Uncharacterized protein</fullName>
    </submittedName>
</protein>
<name>A0ABQ9DSF2_9PASS</name>
<comment type="caution">
    <text evidence="2">The sequence shown here is derived from an EMBL/GenBank/DDBJ whole genome shotgun (WGS) entry which is preliminary data.</text>
</comment>
<feature type="compositionally biased region" description="Basic residues" evidence="1">
    <location>
        <begin position="112"/>
        <end position="122"/>
    </location>
</feature>
<evidence type="ECO:0000313" key="2">
    <source>
        <dbReference type="EMBL" id="KAJ7427382.1"/>
    </source>
</evidence>
<organism evidence="2 3">
    <name type="scientific">Willisornis vidua</name>
    <name type="common">Xingu scale-backed antbird</name>
    <dbReference type="NCBI Taxonomy" id="1566151"/>
    <lineage>
        <taxon>Eukaryota</taxon>
        <taxon>Metazoa</taxon>
        <taxon>Chordata</taxon>
        <taxon>Craniata</taxon>
        <taxon>Vertebrata</taxon>
        <taxon>Euteleostomi</taxon>
        <taxon>Archelosauria</taxon>
        <taxon>Archosauria</taxon>
        <taxon>Dinosauria</taxon>
        <taxon>Saurischia</taxon>
        <taxon>Theropoda</taxon>
        <taxon>Coelurosauria</taxon>
        <taxon>Aves</taxon>
        <taxon>Neognathae</taxon>
        <taxon>Neoaves</taxon>
        <taxon>Telluraves</taxon>
        <taxon>Australaves</taxon>
        <taxon>Passeriformes</taxon>
        <taxon>Thamnophilidae</taxon>
        <taxon>Willisornis</taxon>
    </lineage>
</organism>
<gene>
    <name evidence="2" type="ORF">WISP_07661</name>
</gene>
<dbReference type="EMBL" id="WHWB01031965">
    <property type="protein sequence ID" value="KAJ7427382.1"/>
    <property type="molecule type" value="Genomic_DNA"/>
</dbReference>
<evidence type="ECO:0000256" key="1">
    <source>
        <dbReference type="SAM" id="MobiDB-lite"/>
    </source>
</evidence>
<proteinExistence type="predicted"/>
<feature type="compositionally biased region" description="Polar residues" evidence="1">
    <location>
        <begin position="142"/>
        <end position="153"/>
    </location>
</feature>
<accession>A0ABQ9DSF2</accession>
<dbReference type="Proteomes" id="UP001145742">
    <property type="component" value="Unassembled WGS sequence"/>
</dbReference>
<sequence>MMEATTRRLETYSVPYATAQNTILGLENQVLWQHDTSERIESYNGTHFKNSLVTSWAKEHGEGTLVQAMGYQLFQEYIMGDNDDTILQDPCLLLLGQNSTEGAQNGSSDLPKKKRTGGKRGVFKANRTCEPETATARRRSLTSDAPLSETQASPRIIHESQIDSELKALSDNPKQRDRKLENWEGSLHLEDILCQEACRRGTQQQPFLSPAHEEVYKSLLSHHTEEKGKPGFWHREKTQVAQIKKNMKTKIGVTRTALPIVVPSFGHSPMASDLPYVVSPQTVPVLQLAQVRDFTGAPVKPETHWASARLQEDMEALACPSQHDPGHCGELDMLSHGMVTMNSHFYDSSVRWRWWQYAQRGLPGGSAVAALYRVPSSISHGRGKVPGKVFL</sequence>
<feature type="region of interest" description="Disordered" evidence="1">
    <location>
        <begin position="99"/>
        <end position="177"/>
    </location>
</feature>
<feature type="compositionally biased region" description="Basic and acidic residues" evidence="1">
    <location>
        <begin position="156"/>
        <end position="177"/>
    </location>
</feature>
<reference evidence="2" key="1">
    <citation type="submission" date="2019-10" db="EMBL/GenBank/DDBJ databases">
        <authorList>
            <person name="Soares A.E.R."/>
            <person name="Aleixo A."/>
            <person name="Schneider P."/>
            <person name="Miyaki C.Y."/>
            <person name="Schneider M.P."/>
            <person name="Mello C."/>
            <person name="Vasconcelos A.T.R."/>
        </authorList>
    </citation>
    <scope>NUCLEOTIDE SEQUENCE</scope>
    <source>
        <tissue evidence="2">Muscle</tissue>
    </source>
</reference>
<feature type="compositionally biased region" description="Polar residues" evidence="1">
    <location>
        <begin position="99"/>
        <end position="108"/>
    </location>
</feature>